<dbReference type="EMBL" id="ML003554">
    <property type="protein sequence ID" value="RKP33798.1"/>
    <property type="molecule type" value="Genomic_DNA"/>
</dbReference>
<feature type="binding site" evidence="5">
    <location>
        <position position="513"/>
    </location>
    <ligand>
        <name>Fe cation</name>
        <dbReference type="ChEBI" id="CHEBI:24875"/>
        <note>catalytic</note>
    </ligand>
</feature>
<name>A0A4P9ZL44_9FUNG</name>
<dbReference type="GO" id="GO:0010436">
    <property type="term" value="F:carotenoid dioxygenase activity"/>
    <property type="evidence" value="ECO:0007669"/>
    <property type="project" value="TreeGrafter"/>
</dbReference>
<evidence type="ECO:0000256" key="1">
    <source>
        <dbReference type="ARBA" id="ARBA00006787"/>
    </source>
</evidence>
<gene>
    <name evidence="6" type="ORF">BJ085DRAFT_13299</name>
</gene>
<reference evidence="7" key="1">
    <citation type="journal article" date="2018" name="Nat. Microbiol.">
        <title>Leveraging single-cell genomics to expand the fungal tree of life.</title>
        <authorList>
            <person name="Ahrendt S.R."/>
            <person name="Quandt C.A."/>
            <person name="Ciobanu D."/>
            <person name="Clum A."/>
            <person name="Salamov A."/>
            <person name="Andreopoulos B."/>
            <person name="Cheng J.F."/>
            <person name="Woyke T."/>
            <person name="Pelin A."/>
            <person name="Henrissat B."/>
            <person name="Reynolds N.K."/>
            <person name="Benny G.L."/>
            <person name="Smith M.E."/>
            <person name="James T.Y."/>
            <person name="Grigoriev I.V."/>
        </authorList>
    </citation>
    <scope>NUCLEOTIDE SEQUENCE [LARGE SCALE GENOMIC DNA]</scope>
    <source>
        <strain evidence="7">RSA 468</strain>
    </source>
</reference>
<sequence>MPLKPISHVGGFCNAQDQRRPVEAPIVSGSYPVGLAGSLYTVGPGTYDVKFSRQGESGAETRVFSFGHWFDHLPLHGYLPKLPGGLYHTDTNQSFFAKFMGASKRKSKRPDKEICNGNILTDFTWPARETSGLVCLNHVGMVQELDPVTLDPLHITLWDEVDAAFQGTFTSPHPHFDRTTNETVSFTIDVGYRTTEYNVFSTRHNVAEGPTSALLANFVGRPSMVHSFAVTPNYVIIAAYPMGAALSGFRFVWKNSLLNTFGFSSTEPTLIYVVSRTENRLCTVYQADPFFSLHHVNAFEDDSDNIYMDLVAYPNDTILHKLDLPNLRNPQTRLQLPAPEIRRYLLASVRAESRRMNVATAKLADFPIAHFSCPAKTGVELPRINPAYHRCSYRYVYGIAHQDAQSVNPGFWDALKKVDMLREEDTLVWYEPGCYPGEPVFVARSAASLVSGDDSSSADIPMVSVGAEDEGYIISVVFDSQREQSFVLVLDAANFMEVCRVALPHVIPLSFGHGSFRSSIA</sequence>
<evidence type="ECO:0000256" key="3">
    <source>
        <dbReference type="ARBA" id="ARBA00023002"/>
    </source>
</evidence>
<keyword evidence="3" id="KW-0560">Oxidoreductase</keyword>
<dbReference type="Pfam" id="PF03055">
    <property type="entry name" value="RPE65"/>
    <property type="match status" value="1"/>
</dbReference>
<dbReference type="AlphaFoldDB" id="A0A4P9ZL44"/>
<evidence type="ECO:0000256" key="4">
    <source>
        <dbReference type="ARBA" id="ARBA00023004"/>
    </source>
</evidence>
<keyword evidence="2 5" id="KW-0479">Metal-binding</keyword>
<keyword evidence="7" id="KW-1185">Reference proteome</keyword>
<dbReference type="InterPro" id="IPR004294">
    <property type="entry name" value="Carotenoid_Oase"/>
</dbReference>
<feature type="binding site" evidence="5">
    <location>
        <position position="294"/>
    </location>
    <ligand>
        <name>Fe cation</name>
        <dbReference type="ChEBI" id="CHEBI:24875"/>
        <note>catalytic</note>
    </ligand>
</feature>
<feature type="binding site" evidence="5">
    <location>
        <position position="226"/>
    </location>
    <ligand>
        <name>Fe cation</name>
        <dbReference type="ChEBI" id="CHEBI:24875"/>
        <note>catalytic</note>
    </ligand>
</feature>
<dbReference type="PANTHER" id="PTHR10543:SF24">
    <property type="entry name" value="CAROTENOID ISOMEROOXYGENASE"/>
    <property type="match status" value="1"/>
</dbReference>
<dbReference type="Proteomes" id="UP000268162">
    <property type="component" value="Unassembled WGS sequence"/>
</dbReference>
<protein>
    <submittedName>
        <fullName evidence="6">Retinal pigment epithelial membrane protein-domain-containing protein</fullName>
    </submittedName>
</protein>
<comment type="cofactor">
    <cofactor evidence="5">
        <name>Fe(2+)</name>
        <dbReference type="ChEBI" id="CHEBI:29033"/>
    </cofactor>
    <text evidence="5">Binds 1 Fe(2+) ion per subunit.</text>
</comment>
<keyword evidence="4 5" id="KW-0408">Iron</keyword>
<dbReference type="GO" id="GO:0046872">
    <property type="term" value="F:metal ion binding"/>
    <property type="evidence" value="ECO:0007669"/>
    <property type="project" value="UniProtKB-KW"/>
</dbReference>
<proteinExistence type="inferred from homology"/>
<organism evidence="6 7">
    <name type="scientific">Dimargaris cristalligena</name>
    <dbReference type="NCBI Taxonomy" id="215637"/>
    <lineage>
        <taxon>Eukaryota</taxon>
        <taxon>Fungi</taxon>
        <taxon>Fungi incertae sedis</taxon>
        <taxon>Zoopagomycota</taxon>
        <taxon>Kickxellomycotina</taxon>
        <taxon>Dimargaritomycetes</taxon>
        <taxon>Dimargaritales</taxon>
        <taxon>Dimargaritaceae</taxon>
        <taxon>Dimargaris</taxon>
    </lineage>
</organism>
<comment type="similarity">
    <text evidence="1">Belongs to the carotenoid oxygenase family.</text>
</comment>
<dbReference type="GO" id="GO:0016121">
    <property type="term" value="P:carotene catabolic process"/>
    <property type="evidence" value="ECO:0007669"/>
    <property type="project" value="TreeGrafter"/>
</dbReference>
<dbReference type="PANTHER" id="PTHR10543">
    <property type="entry name" value="BETA-CAROTENE DIOXYGENASE"/>
    <property type="match status" value="1"/>
</dbReference>
<dbReference type="STRING" id="215637.A0A4P9ZL44"/>
<feature type="binding site" evidence="5">
    <location>
        <position position="173"/>
    </location>
    <ligand>
        <name>Fe cation</name>
        <dbReference type="ChEBI" id="CHEBI:24875"/>
        <note>catalytic</note>
    </ligand>
</feature>
<evidence type="ECO:0000256" key="5">
    <source>
        <dbReference type="PIRSR" id="PIRSR604294-1"/>
    </source>
</evidence>
<accession>A0A4P9ZL44</accession>
<evidence type="ECO:0000313" key="7">
    <source>
        <dbReference type="Proteomes" id="UP000268162"/>
    </source>
</evidence>
<evidence type="ECO:0000313" key="6">
    <source>
        <dbReference type="EMBL" id="RKP33798.1"/>
    </source>
</evidence>
<evidence type="ECO:0000256" key="2">
    <source>
        <dbReference type="ARBA" id="ARBA00022723"/>
    </source>
</evidence>